<dbReference type="STRING" id="112903.SAMN04490178_10852"/>
<dbReference type="Proteomes" id="UP000198847">
    <property type="component" value="Unassembled WGS sequence"/>
</dbReference>
<reference evidence="1 2" key="1">
    <citation type="submission" date="2016-10" db="EMBL/GenBank/DDBJ databases">
        <authorList>
            <person name="de Groot N.N."/>
        </authorList>
    </citation>
    <scope>NUCLEOTIDE SEQUENCE [LARGE SCALE GENOMIC DNA]</scope>
    <source>
        <strain evidence="1 2">DSM 13305</strain>
    </source>
</reference>
<evidence type="ECO:0000313" key="1">
    <source>
        <dbReference type="EMBL" id="SEO98792.1"/>
    </source>
</evidence>
<name>A0A1H8U697_9FIRM</name>
<dbReference type="RefSeq" id="WP_091745708.1">
    <property type="nucleotide sequence ID" value="NZ_FODY01000008.1"/>
</dbReference>
<gene>
    <name evidence="1" type="ORF">SAMN04490178_10852</name>
</gene>
<accession>A0A1H8U697</accession>
<dbReference type="EMBL" id="FODY01000008">
    <property type="protein sequence ID" value="SEO98792.1"/>
    <property type="molecule type" value="Genomic_DNA"/>
</dbReference>
<proteinExistence type="predicted"/>
<evidence type="ECO:0000313" key="2">
    <source>
        <dbReference type="Proteomes" id="UP000198847"/>
    </source>
</evidence>
<keyword evidence="2" id="KW-1185">Reference proteome</keyword>
<sequence length="146" mass="16037">MKLQDELKNCKGVLAICVRKQGRVIERWRDHNLIVDAGRIRMAELLGGTKAGQHVTHIGIGSGTAQADPGDINLANRTLVPVTAVTVDGKTAHFDFFIGTDVGNGTAIREFGLFCADGTMFSRRVRSGTIEKEPDIEIEGYWEIHF</sequence>
<protein>
    <submittedName>
        <fullName evidence="1">Uncharacterized protein</fullName>
    </submittedName>
</protein>
<dbReference type="AlphaFoldDB" id="A0A1H8U697"/>
<dbReference type="OrthoDB" id="1808144at2"/>
<organism evidence="1 2">
    <name type="scientific">Propionispora vibrioides</name>
    <dbReference type="NCBI Taxonomy" id="112903"/>
    <lineage>
        <taxon>Bacteria</taxon>
        <taxon>Bacillati</taxon>
        <taxon>Bacillota</taxon>
        <taxon>Negativicutes</taxon>
        <taxon>Selenomonadales</taxon>
        <taxon>Sporomusaceae</taxon>
        <taxon>Propionispora</taxon>
    </lineage>
</organism>